<feature type="region of interest" description="Disordered" evidence="11">
    <location>
        <begin position="137"/>
        <end position="156"/>
    </location>
</feature>
<dbReference type="OrthoDB" id="266020at2759"/>
<feature type="domain" description="RRM" evidence="12">
    <location>
        <begin position="23"/>
        <end position="102"/>
    </location>
</feature>
<feature type="domain" description="RRM" evidence="12">
    <location>
        <begin position="172"/>
        <end position="246"/>
    </location>
</feature>
<gene>
    <name evidence="13" type="ORF">BDV96DRAFT_594686</name>
</gene>
<evidence type="ECO:0000313" key="14">
    <source>
        <dbReference type="Proteomes" id="UP000799770"/>
    </source>
</evidence>
<dbReference type="FunFam" id="3.30.70.330:FF:000039">
    <property type="entry name" value="U1 small nuclear ribonucleoprotein A"/>
    <property type="match status" value="1"/>
</dbReference>
<organism evidence="13 14">
    <name type="scientific">Lophiotrema nucula</name>
    <dbReference type="NCBI Taxonomy" id="690887"/>
    <lineage>
        <taxon>Eukaryota</taxon>
        <taxon>Fungi</taxon>
        <taxon>Dikarya</taxon>
        <taxon>Ascomycota</taxon>
        <taxon>Pezizomycotina</taxon>
        <taxon>Dothideomycetes</taxon>
        <taxon>Pleosporomycetidae</taxon>
        <taxon>Pleosporales</taxon>
        <taxon>Lophiotremataceae</taxon>
        <taxon>Lophiotrema</taxon>
    </lineage>
</organism>
<keyword evidence="14" id="KW-1185">Reference proteome</keyword>
<evidence type="ECO:0000256" key="8">
    <source>
        <dbReference type="ARBA" id="ARBA00023242"/>
    </source>
</evidence>
<evidence type="ECO:0000256" key="9">
    <source>
        <dbReference type="ARBA" id="ARBA00023274"/>
    </source>
</evidence>
<keyword evidence="4" id="KW-0747">Spliceosome</keyword>
<comment type="similarity">
    <text evidence="2">Belongs to the RRM U1 A/B'' family.</text>
</comment>
<sequence>MVDKMEGVIGGVVNSADYSVPIETVYVSNLEERVKIEELKAALHAVFDHYGTILDIIAKISLKRKGQAFIVFDQQRSVLDAVEQMDGFEMYGKAMRVLIAKTPSDETVKRKAPGEFDEHKKRRTISKAQKEAALAKELQAKGPDSTATTATRARPVKTGAAAIPDEYVRPNKVLFLQNIPADVDADTLTAIFERFEGFKEVRLVKIRNVAFAEFEDEQFAITAKENTAGMAIGEEGKSMKVTYQRQ</sequence>
<evidence type="ECO:0000256" key="1">
    <source>
        <dbReference type="ARBA" id="ARBA00004123"/>
    </source>
</evidence>
<proteinExistence type="inferred from homology"/>
<dbReference type="SMART" id="SM00360">
    <property type="entry name" value="RRM"/>
    <property type="match status" value="2"/>
</dbReference>
<evidence type="ECO:0000256" key="4">
    <source>
        <dbReference type="ARBA" id="ARBA00022728"/>
    </source>
</evidence>
<dbReference type="Pfam" id="PF00076">
    <property type="entry name" value="RRM_1"/>
    <property type="match status" value="2"/>
</dbReference>
<name>A0A6A5ZTB6_9PLEO</name>
<keyword evidence="7" id="KW-0508">mRNA splicing</keyword>
<dbReference type="SUPFAM" id="SSF54928">
    <property type="entry name" value="RNA-binding domain, RBD"/>
    <property type="match status" value="1"/>
</dbReference>
<evidence type="ECO:0000259" key="12">
    <source>
        <dbReference type="PROSITE" id="PS50102"/>
    </source>
</evidence>
<evidence type="ECO:0000256" key="11">
    <source>
        <dbReference type="SAM" id="MobiDB-lite"/>
    </source>
</evidence>
<dbReference type="EMBL" id="ML977312">
    <property type="protein sequence ID" value="KAF2121491.1"/>
    <property type="molecule type" value="Genomic_DNA"/>
</dbReference>
<keyword evidence="8" id="KW-0539">Nucleus</keyword>
<dbReference type="CDD" id="cd12247">
    <property type="entry name" value="RRM2_U1A_like"/>
    <property type="match status" value="1"/>
</dbReference>
<dbReference type="Gene3D" id="3.30.70.330">
    <property type="match status" value="2"/>
</dbReference>
<dbReference type="PANTHER" id="PTHR10501">
    <property type="entry name" value="U1 SMALL NUCLEAR RIBONUCLEOPROTEIN A/U2 SMALL NUCLEAR RIBONUCLEOPROTEIN B"/>
    <property type="match status" value="1"/>
</dbReference>
<dbReference type="GO" id="GO:0008380">
    <property type="term" value="P:RNA splicing"/>
    <property type="evidence" value="ECO:0007669"/>
    <property type="project" value="UniProtKB-KW"/>
</dbReference>
<dbReference type="GO" id="GO:0006397">
    <property type="term" value="P:mRNA processing"/>
    <property type="evidence" value="ECO:0007669"/>
    <property type="project" value="UniProtKB-KW"/>
</dbReference>
<evidence type="ECO:0000256" key="6">
    <source>
        <dbReference type="ARBA" id="ARBA00022884"/>
    </source>
</evidence>
<evidence type="ECO:0000256" key="2">
    <source>
        <dbReference type="ARBA" id="ARBA00007243"/>
    </source>
</evidence>
<keyword evidence="5" id="KW-0677">Repeat</keyword>
<dbReference type="InterPro" id="IPR035979">
    <property type="entry name" value="RBD_domain_sf"/>
</dbReference>
<evidence type="ECO:0000256" key="5">
    <source>
        <dbReference type="ARBA" id="ARBA00022737"/>
    </source>
</evidence>
<evidence type="ECO:0000313" key="13">
    <source>
        <dbReference type="EMBL" id="KAF2121491.1"/>
    </source>
</evidence>
<accession>A0A6A5ZTB6</accession>
<reference evidence="13" key="1">
    <citation type="journal article" date="2020" name="Stud. Mycol.">
        <title>101 Dothideomycetes genomes: a test case for predicting lifestyles and emergence of pathogens.</title>
        <authorList>
            <person name="Haridas S."/>
            <person name="Albert R."/>
            <person name="Binder M."/>
            <person name="Bloem J."/>
            <person name="Labutti K."/>
            <person name="Salamov A."/>
            <person name="Andreopoulos B."/>
            <person name="Baker S."/>
            <person name="Barry K."/>
            <person name="Bills G."/>
            <person name="Bluhm B."/>
            <person name="Cannon C."/>
            <person name="Castanera R."/>
            <person name="Culley D."/>
            <person name="Daum C."/>
            <person name="Ezra D."/>
            <person name="Gonzalez J."/>
            <person name="Henrissat B."/>
            <person name="Kuo A."/>
            <person name="Liang C."/>
            <person name="Lipzen A."/>
            <person name="Lutzoni F."/>
            <person name="Magnuson J."/>
            <person name="Mondo S."/>
            <person name="Nolan M."/>
            <person name="Ohm R."/>
            <person name="Pangilinan J."/>
            <person name="Park H.-J."/>
            <person name="Ramirez L."/>
            <person name="Alfaro M."/>
            <person name="Sun H."/>
            <person name="Tritt A."/>
            <person name="Yoshinaga Y."/>
            <person name="Zwiers L.-H."/>
            <person name="Turgeon B."/>
            <person name="Goodwin S."/>
            <person name="Spatafora J."/>
            <person name="Crous P."/>
            <person name="Grigoriev I."/>
        </authorList>
    </citation>
    <scope>NUCLEOTIDE SEQUENCE</scope>
    <source>
        <strain evidence="13">CBS 627.86</strain>
    </source>
</reference>
<dbReference type="FunFam" id="3.30.70.330:FF:000029">
    <property type="entry name" value="U2 small nuclear ribonucleoprotein B"/>
    <property type="match status" value="1"/>
</dbReference>
<keyword evidence="6 10" id="KW-0694">RNA-binding</keyword>
<dbReference type="InterPro" id="IPR000504">
    <property type="entry name" value="RRM_dom"/>
</dbReference>
<evidence type="ECO:0000256" key="3">
    <source>
        <dbReference type="ARBA" id="ARBA00022664"/>
    </source>
</evidence>
<dbReference type="PROSITE" id="PS50102">
    <property type="entry name" value="RRM"/>
    <property type="match status" value="2"/>
</dbReference>
<evidence type="ECO:0000256" key="7">
    <source>
        <dbReference type="ARBA" id="ARBA00023187"/>
    </source>
</evidence>
<comment type="subcellular location">
    <subcellularLocation>
        <location evidence="1">Nucleus</location>
    </subcellularLocation>
</comment>
<dbReference type="GO" id="GO:0030532">
    <property type="term" value="C:small nuclear ribonucleoprotein complex"/>
    <property type="evidence" value="ECO:0007669"/>
    <property type="project" value="UniProtKB-ARBA"/>
</dbReference>
<evidence type="ECO:0000256" key="10">
    <source>
        <dbReference type="PROSITE-ProRule" id="PRU00176"/>
    </source>
</evidence>
<dbReference type="GO" id="GO:0003723">
    <property type="term" value="F:RNA binding"/>
    <property type="evidence" value="ECO:0007669"/>
    <property type="project" value="UniProtKB-UniRule"/>
</dbReference>
<dbReference type="Proteomes" id="UP000799770">
    <property type="component" value="Unassembled WGS sequence"/>
</dbReference>
<protein>
    <submittedName>
        <fullName evidence="13">U2 small nuclear ribonucleoprotein B</fullName>
    </submittedName>
</protein>
<dbReference type="InterPro" id="IPR012677">
    <property type="entry name" value="Nucleotide-bd_a/b_plait_sf"/>
</dbReference>
<keyword evidence="3" id="KW-0507">mRNA processing</keyword>
<keyword evidence="9 13" id="KW-0687">Ribonucleoprotein</keyword>
<dbReference type="GO" id="GO:0005681">
    <property type="term" value="C:spliceosomal complex"/>
    <property type="evidence" value="ECO:0007669"/>
    <property type="project" value="UniProtKB-KW"/>
</dbReference>
<dbReference type="AlphaFoldDB" id="A0A6A5ZTB6"/>